<evidence type="ECO:0000313" key="2">
    <source>
        <dbReference type="EMBL" id="OIT36339.1"/>
    </source>
</evidence>
<dbReference type="EMBL" id="MJEQ01000443">
    <property type="protein sequence ID" value="OIT36339.1"/>
    <property type="molecule type" value="Genomic_DNA"/>
</dbReference>
<organism evidence="2 3">
    <name type="scientific">Nicotiana attenuata</name>
    <name type="common">Coyote tobacco</name>
    <dbReference type="NCBI Taxonomy" id="49451"/>
    <lineage>
        <taxon>Eukaryota</taxon>
        <taxon>Viridiplantae</taxon>
        <taxon>Streptophyta</taxon>
        <taxon>Embryophyta</taxon>
        <taxon>Tracheophyta</taxon>
        <taxon>Spermatophyta</taxon>
        <taxon>Magnoliopsida</taxon>
        <taxon>eudicotyledons</taxon>
        <taxon>Gunneridae</taxon>
        <taxon>Pentapetalae</taxon>
        <taxon>asterids</taxon>
        <taxon>lamiids</taxon>
        <taxon>Solanales</taxon>
        <taxon>Solanaceae</taxon>
        <taxon>Nicotianoideae</taxon>
        <taxon>Nicotianeae</taxon>
        <taxon>Nicotiana</taxon>
    </lineage>
</organism>
<dbReference type="Proteomes" id="UP000187609">
    <property type="component" value="Unassembled WGS sequence"/>
</dbReference>
<feature type="region of interest" description="Disordered" evidence="1">
    <location>
        <begin position="1"/>
        <end position="39"/>
    </location>
</feature>
<proteinExistence type="predicted"/>
<evidence type="ECO:0000313" key="3">
    <source>
        <dbReference type="Proteomes" id="UP000187609"/>
    </source>
</evidence>
<feature type="compositionally biased region" description="Basic and acidic residues" evidence="1">
    <location>
        <begin position="8"/>
        <end position="23"/>
    </location>
</feature>
<reference evidence="2" key="1">
    <citation type="submission" date="2016-11" db="EMBL/GenBank/DDBJ databases">
        <title>The genome of Nicotiana attenuata.</title>
        <authorList>
            <person name="Xu S."/>
            <person name="Brockmoeller T."/>
            <person name="Gaquerel E."/>
            <person name="Navarro A."/>
            <person name="Kuhl H."/>
            <person name="Gase K."/>
            <person name="Ling Z."/>
            <person name="Zhou W."/>
            <person name="Kreitzer C."/>
            <person name="Stanke M."/>
            <person name="Tang H."/>
            <person name="Lyons E."/>
            <person name="Pandey P."/>
            <person name="Pandey S.P."/>
            <person name="Timmermann B."/>
            <person name="Baldwin I.T."/>
        </authorList>
    </citation>
    <scope>NUCLEOTIDE SEQUENCE [LARGE SCALE GENOMIC DNA]</scope>
    <source>
        <strain evidence="2">UT</strain>
    </source>
</reference>
<gene>
    <name evidence="2" type="ORF">A4A49_06376</name>
</gene>
<keyword evidence="3" id="KW-1185">Reference proteome</keyword>
<dbReference type="Gramene" id="OIT36339">
    <property type="protein sequence ID" value="OIT36339"/>
    <property type="gene ID" value="A4A49_06376"/>
</dbReference>
<name>A0A314L5D8_NICAT</name>
<accession>A0A314L5D8</accession>
<evidence type="ECO:0000256" key="1">
    <source>
        <dbReference type="SAM" id="MobiDB-lite"/>
    </source>
</evidence>
<comment type="caution">
    <text evidence="2">The sequence shown here is derived from an EMBL/GenBank/DDBJ whole genome shotgun (WGS) entry which is preliminary data.</text>
</comment>
<sequence>MNCKRKRPTEFEPKKRLKMETTQRPRRTSTTNRRDITEKKIPRTRDRLRGWVSWSFCLLIVSGSVHDV</sequence>
<protein>
    <submittedName>
        <fullName evidence="2">Uncharacterized protein</fullName>
    </submittedName>
</protein>
<dbReference type="AlphaFoldDB" id="A0A314L5D8"/>